<dbReference type="AlphaFoldDB" id="A0A0R3UHQ6"/>
<reference evidence="1 2" key="1">
    <citation type="submission" date="2018-10" db="EMBL/GenBank/DDBJ databases">
        <authorList>
            <consortium name="Pathogen Informatics"/>
        </authorList>
    </citation>
    <scope>NUCLEOTIDE SEQUENCE [LARGE SCALE GENOMIC DNA]</scope>
</reference>
<gene>
    <name evidence="1" type="ORF">MCOS_LOCUS6893</name>
</gene>
<dbReference type="EMBL" id="UXSR01005305">
    <property type="protein sequence ID" value="VDD80890.1"/>
    <property type="molecule type" value="Genomic_DNA"/>
</dbReference>
<organism evidence="1 2">
    <name type="scientific">Mesocestoides corti</name>
    <name type="common">Flatworm</name>
    <dbReference type="NCBI Taxonomy" id="53468"/>
    <lineage>
        <taxon>Eukaryota</taxon>
        <taxon>Metazoa</taxon>
        <taxon>Spiralia</taxon>
        <taxon>Lophotrochozoa</taxon>
        <taxon>Platyhelminthes</taxon>
        <taxon>Cestoda</taxon>
        <taxon>Eucestoda</taxon>
        <taxon>Cyclophyllidea</taxon>
        <taxon>Mesocestoididae</taxon>
        <taxon>Mesocestoides</taxon>
    </lineage>
</organism>
<dbReference type="PANTHER" id="PTHR10264">
    <property type="entry name" value="BAND 7 PROTEIN-RELATED"/>
    <property type="match status" value="1"/>
</dbReference>
<dbReference type="Proteomes" id="UP000267029">
    <property type="component" value="Unassembled WGS sequence"/>
</dbReference>
<evidence type="ECO:0000313" key="1">
    <source>
        <dbReference type="EMBL" id="VDD80890.1"/>
    </source>
</evidence>
<dbReference type="GO" id="GO:0005886">
    <property type="term" value="C:plasma membrane"/>
    <property type="evidence" value="ECO:0007669"/>
    <property type="project" value="InterPro"/>
</dbReference>
<keyword evidence="2" id="KW-1185">Reference proteome</keyword>
<name>A0A0R3UHQ6_MESCO</name>
<dbReference type="OrthoDB" id="2105077at2759"/>
<dbReference type="PANTHER" id="PTHR10264:SF19">
    <property type="entry name" value="AT06885P-RELATED"/>
    <property type="match status" value="1"/>
</dbReference>
<dbReference type="Gene3D" id="6.10.250.2090">
    <property type="match status" value="1"/>
</dbReference>
<sequence>MVIQAEGERKASRALREASLMLNDKPVALQLRYLQTLSGIAAEHHSTIVFPLPIDLTTSFLLSCPKQSTNNAAASDNAITAISNSNSNTNCALNV</sequence>
<evidence type="ECO:0008006" key="3">
    <source>
        <dbReference type="Google" id="ProtNLM"/>
    </source>
</evidence>
<dbReference type="STRING" id="53468.A0A0R3UHQ6"/>
<dbReference type="InterPro" id="IPR043202">
    <property type="entry name" value="Band-7_stomatin-like"/>
</dbReference>
<protein>
    <recommendedName>
        <fullName evidence="3">Band 7 domain-containing protein</fullName>
    </recommendedName>
</protein>
<evidence type="ECO:0000313" key="2">
    <source>
        <dbReference type="Proteomes" id="UP000267029"/>
    </source>
</evidence>
<proteinExistence type="predicted"/>
<accession>A0A0R3UHQ6</accession>